<evidence type="ECO:0000313" key="2">
    <source>
        <dbReference type="Proteomes" id="UP001501170"/>
    </source>
</evidence>
<dbReference type="Proteomes" id="UP001501170">
    <property type="component" value="Unassembled WGS sequence"/>
</dbReference>
<gene>
    <name evidence="1" type="ORF">GCM10009855_15930</name>
</gene>
<protein>
    <submittedName>
        <fullName evidence="1">Histidine phosphatase family protein</fullName>
    </submittedName>
</protein>
<organism evidence="1 2">
    <name type="scientific">Gordonia cholesterolivorans</name>
    <dbReference type="NCBI Taxonomy" id="559625"/>
    <lineage>
        <taxon>Bacteria</taxon>
        <taxon>Bacillati</taxon>
        <taxon>Actinomycetota</taxon>
        <taxon>Actinomycetes</taxon>
        <taxon>Mycobacteriales</taxon>
        <taxon>Gordoniaceae</taxon>
        <taxon>Gordonia</taxon>
    </lineage>
</organism>
<dbReference type="InterPro" id="IPR013078">
    <property type="entry name" value="His_Pase_superF_clade-1"/>
</dbReference>
<accession>A0ABN3HE60</accession>
<reference evidence="1 2" key="1">
    <citation type="journal article" date="2019" name="Int. J. Syst. Evol. Microbiol.">
        <title>The Global Catalogue of Microorganisms (GCM) 10K type strain sequencing project: providing services to taxonomists for standard genome sequencing and annotation.</title>
        <authorList>
            <consortium name="The Broad Institute Genomics Platform"/>
            <consortium name="The Broad Institute Genome Sequencing Center for Infectious Disease"/>
            <person name="Wu L."/>
            <person name="Ma J."/>
        </authorList>
    </citation>
    <scope>NUCLEOTIDE SEQUENCE [LARGE SCALE GENOMIC DNA]</scope>
    <source>
        <strain evidence="1 2">JCM 16227</strain>
    </source>
</reference>
<dbReference type="SUPFAM" id="SSF53254">
    <property type="entry name" value="Phosphoglycerate mutase-like"/>
    <property type="match status" value="1"/>
</dbReference>
<dbReference type="Gene3D" id="3.40.50.1240">
    <property type="entry name" value="Phosphoglycerate mutase-like"/>
    <property type="match status" value="1"/>
</dbReference>
<keyword evidence="2" id="KW-1185">Reference proteome</keyword>
<dbReference type="RefSeq" id="WP_006896508.1">
    <property type="nucleotide sequence ID" value="NZ_BAAARB010000006.1"/>
</dbReference>
<dbReference type="Pfam" id="PF00300">
    <property type="entry name" value="His_Phos_1"/>
    <property type="match status" value="1"/>
</dbReference>
<name>A0ABN3HE60_9ACTN</name>
<proteinExistence type="predicted"/>
<dbReference type="EMBL" id="BAAARB010000006">
    <property type="protein sequence ID" value="GAA2377306.1"/>
    <property type="molecule type" value="Genomic_DNA"/>
</dbReference>
<evidence type="ECO:0000313" key="1">
    <source>
        <dbReference type="EMBL" id="GAA2377306.1"/>
    </source>
</evidence>
<dbReference type="InterPro" id="IPR029033">
    <property type="entry name" value="His_PPase_superfam"/>
</dbReference>
<sequence>MHLVVAARTAPNRAVRFGGEHDDLDSRGRRDAAALASRLPRAGRVIAGPERSVTQTARLACGLFGVDPRLASLDVGRWRSTAPESVDPAQLGAWFGDPLWSGHGGESVGAFVGRIRGVLAALAAGGPATLVVAGPVAQAVLCEDAASFFAADVCPGGLYTVTL</sequence>
<comment type="caution">
    <text evidence="1">The sequence shown here is derived from an EMBL/GenBank/DDBJ whole genome shotgun (WGS) entry which is preliminary data.</text>
</comment>